<accession>A0A2R8APE7</accession>
<feature type="signal peptide" evidence="1">
    <location>
        <begin position="1"/>
        <end position="24"/>
    </location>
</feature>
<keyword evidence="1" id="KW-0732">Signal</keyword>
<organism evidence="2 3">
    <name type="scientific">Pseudoprimorskyibacter insulae</name>
    <dbReference type="NCBI Taxonomy" id="1695997"/>
    <lineage>
        <taxon>Bacteria</taxon>
        <taxon>Pseudomonadati</taxon>
        <taxon>Pseudomonadota</taxon>
        <taxon>Alphaproteobacteria</taxon>
        <taxon>Rhodobacterales</taxon>
        <taxon>Paracoccaceae</taxon>
        <taxon>Pseudoprimorskyibacter</taxon>
    </lineage>
</organism>
<evidence type="ECO:0000313" key="3">
    <source>
        <dbReference type="Proteomes" id="UP000244904"/>
    </source>
</evidence>
<sequence length="51" mass="5110">MRIPTQFSLPLTAAVVALGLVVQASDCGQSADAPVAFQSAGKIVQAPLSAL</sequence>
<keyword evidence="3" id="KW-1185">Reference proteome</keyword>
<evidence type="ECO:0000256" key="1">
    <source>
        <dbReference type="SAM" id="SignalP"/>
    </source>
</evidence>
<dbReference type="Proteomes" id="UP000244904">
    <property type="component" value="Unassembled WGS sequence"/>
</dbReference>
<reference evidence="3" key="1">
    <citation type="submission" date="2018-03" db="EMBL/GenBank/DDBJ databases">
        <authorList>
            <person name="Rodrigo-Torres L."/>
            <person name="Arahal R. D."/>
            <person name="Lucena T."/>
        </authorList>
    </citation>
    <scope>NUCLEOTIDE SEQUENCE [LARGE SCALE GENOMIC DNA]</scope>
    <source>
        <strain evidence="3">CECT 8871</strain>
    </source>
</reference>
<evidence type="ECO:0000313" key="2">
    <source>
        <dbReference type="EMBL" id="SPF77885.1"/>
    </source>
</evidence>
<name>A0A2R8APE7_9RHOB</name>
<gene>
    <name evidence="2" type="ORF">PRI8871_00472</name>
</gene>
<dbReference type="AlphaFoldDB" id="A0A2R8APE7"/>
<protein>
    <submittedName>
        <fullName evidence="2">Uncharacterized protein</fullName>
    </submittedName>
</protein>
<dbReference type="RefSeq" id="WP_181389345.1">
    <property type="nucleotide sequence ID" value="NZ_OMOJ01000001.1"/>
</dbReference>
<feature type="chain" id="PRO_5015317969" evidence="1">
    <location>
        <begin position="25"/>
        <end position="51"/>
    </location>
</feature>
<proteinExistence type="predicted"/>
<dbReference type="EMBL" id="OMOJ01000001">
    <property type="protein sequence ID" value="SPF77885.1"/>
    <property type="molecule type" value="Genomic_DNA"/>
</dbReference>